<feature type="transmembrane region" description="Helical" evidence="4">
    <location>
        <begin position="20"/>
        <end position="39"/>
    </location>
</feature>
<organism evidence="5 6">
    <name type="scientific">Kolteria novifilia</name>
    <dbReference type="NCBI Taxonomy" id="2527975"/>
    <lineage>
        <taxon>Bacteria</taxon>
        <taxon>Pseudomonadati</taxon>
        <taxon>Planctomycetota</taxon>
        <taxon>Planctomycetia</taxon>
        <taxon>Kolteriales</taxon>
        <taxon>Kolteriaceae</taxon>
        <taxon>Kolteria</taxon>
    </lineage>
</organism>
<dbReference type="PANTHER" id="PTHR32347">
    <property type="entry name" value="EFFLUX SYSTEM COMPONENT YKNX-RELATED"/>
    <property type="match status" value="1"/>
</dbReference>
<dbReference type="EMBL" id="CP036279">
    <property type="protein sequence ID" value="QDU63050.1"/>
    <property type="molecule type" value="Genomic_DNA"/>
</dbReference>
<comment type="subcellular location">
    <subcellularLocation>
        <location evidence="1">Cell envelope</location>
    </subcellularLocation>
</comment>
<keyword evidence="4" id="KW-1133">Transmembrane helix</keyword>
<dbReference type="Gene3D" id="2.40.30.170">
    <property type="match status" value="1"/>
</dbReference>
<keyword evidence="2 3" id="KW-0175">Coiled coil</keyword>
<sequence length="391" mass="42672">MNSTFPTRTRVGSTNGRSRLVFATTVGILLAGVGVRFAMPPTAEVRGESSIDALVSTPTAITCLGRIVPGDGIIDVGAIPPAIVDKLVVQEGSIVAQDDVLAFLERHEEALAAVANARAEYEGAKELLAARIAVAESELASSTVSLERIETVVPLEIRIAREQRDLKQVEHKDADLSFQRAMSLHRSRTMSKEEFEKSELARAVKAQELLISEHSLTLVEKDQEVQRTEAMSVLESRRAKLAEARASVNLAALEARVKLAEARLERTIVRSPTAGCVLRINCFGGESVDGRPLLQIGEVDRAYVVAEVYETDAKHLNIGQKARIVSDALSEELTGRIERISSLIHKNDVLDIDPTAPTDSRVIEAWIRLEDPTTALKLIHLQVDVTIERDA</sequence>
<accession>A0A518B7U8</accession>
<feature type="coiled-coil region" evidence="3">
    <location>
        <begin position="243"/>
        <end position="270"/>
    </location>
</feature>
<dbReference type="InterPro" id="IPR050465">
    <property type="entry name" value="UPF0194_transport"/>
</dbReference>
<dbReference type="SUPFAM" id="SSF111369">
    <property type="entry name" value="HlyD-like secretion proteins"/>
    <property type="match status" value="1"/>
</dbReference>
<evidence type="ECO:0000256" key="3">
    <source>
        <dbReference type="SAM" id="Coils"/>
    </source>
</evidence>
<proteinExistence type="predicted"/>
<dbReference type="InterPro" id="IPR014315">
    <property type="entry name" value="ABC_heterocyst_DevB"/>
</dbReference>
<keyword evidence="4" id="KW-0472">Membrane</keyword>
<gene>
    <name evidence="5" type="primary">aaeA</name>
    <name evidence="5" type="ORF">Pan216_39250</name>
</gene>
<name>A0A518B7U8_9BACT</name>
<protein>
    <submittedName>
        <fullName evidence="5">p-hydroxybenzoic acid efflux pump subunit AaeA</fullName>
    </submittedName>
</protein>
<dbReference type="AlphaFoldDB" id="A0A518B7U8"/>
<keyword evidence="6" id="KW-1185">Reference proteome</keyword>
<evidence type="ECO:0000256" key="1">
    <source>
        <dbReference type="ARBA" id="ARBA00004196"/>
    </source>
</evidence>
<reference evidence="5 6" key="1">
    <citation type="submission" date="2019-02" db="EMBL/GenBank/DDBJ databases">
        <title>Deep-cultivation of Planctomycetes and their phenomic and genomic characterization uncovers novel biology.</title>
        <authorList>
            <person name="Wiegand S."/>
            <person name="Jogler M."/>
            <person name="Boedeker C."/>
            <person name="Pinto D."/>
            <person name="Vollmers J."/>
            <person name="Rivas-Marin E."/>
            <person name="Kohn T."/>
            <person name="Peeters S.H."/>
            <person name="Heuer A."/>
            <person name="Rast P."/>
            <person name="Oberbeckmann S."/>
            <person name="Bunk B."/>
            <person name="Jeske O."/>
            <person name="Meyerdierks A."/>
            <person name="Storesund J.E."/>
            <person name="Kallscheuer N."/>
            <person name="Luecker S."/>
            <person name="Lage O.M."/>
            <person name="Pohl T."/>
            <person name="Merkel B.J."/>
            <person name="Hornburger P."/>
            <person name="Mueller R.-W."/>
            <person name="Bruemmer F."/>
            <person name="Labrenz M."/>
            <person name="Spormann A.M."/>
            <person name="Op den Camp H."/>
            <person name="Overmann J."/>
            <person name="Amann R."/>
            <person name="Jetten M.S.M."/>
            <person name="Mascher T."/>
            <person name="Medema M.H."/>
            <person name="Devos D.P."/>
            <person name="Kaster A.-K."/>
            <person name="Ovreas L."/>
            <person name="Rohde M."/>
            <person name="Galperin M.Y."/>
            <person name="Jogler C."/>
        </authorList>
    </citation>
    <scope>NUCLEOTIDE SEQUENCE [LARGE SCALE GENOMIC DNA]</scope>
    <source>
        <strain evidence="5 6">Pan216</strain>
    </source>
</reference>
<dbReference type="KEGG" id="knv:Pan216_39250"/>
<evidence type="ECO:0000256" key="2">
    <source>
        <dbReference type="ARBA" id="ARBA00023054"/>
    </source>
</evidence>
<dbReference type="Proteomes" id="UP000317093">
    <property type="component" value="Chromosome"/>
</dbReference>
<dbReference type="PANTHER" id="PTHR32347:SF27">
    <property type="entry name" value="RND EFFLUX PUMP MEMBRANE FUSION PROTEIN BARREL-SANDWICH DOMAIN-CONTAINING PROTEIN"/>
    <property type="match status" value="1"/>
</dbReference>
<keyword evidence="4" id="KW-0812">Transmembrane</keyword>
<dbReference type="OrthoDB" id="234983at2"/>
<evidence type="ECO:0000256" key="4">
    <source>
        <dbReference type="SAM" id="Phobius"/>
    </source>
</evidence>
<evidence type="ECO:0000313" key="5">
    <source>
        <dbReference type="EMBL" id="QDU63050.1"/>
    </source>
</evidence>
<dbReference type="NCBIfam" id="TIGR02971">
    <property type="entry name" value="heterocyst_DevB"/>
    <property type="match status" value="1"/>
</dbReference>
<dbReference type="GO" id="GO:0030313">
    <property type="term" value="C:cell envelope"/>
    <property type="evidence" value="ECO:0007669"/>
    <property type="project" value="UniProtKB-SubCell"/>
</dbReference>
<evidence type="ECO:0000313" key="6">
    <source>
        <dbReference type="Proteomes" id="UP000317093"/>
    </source>
</evidence>